<protein>
    <recommendedName>
        <fullName evidence="3">Rotatin N-terminal domain-containing protein</fullName>
    </recommendedName>
</protein>
<reference evidence="1" key="1">
    <citation type="submission" date="2019-03" db="EMBL/GenBank/DDBJ databases">
        <title>Long read genome sequence of the mycoparasitic Pythium oligandrum ATCC 38472 isolated from sugarbeet rhizosphere.</title>
        <authorList>
            <person name="Gaulin E."/>
        </authorList>
    </citation>
    <scope>NUCLEOTIDE SEQUENCE</scope>
    <source>
        <strain evidence="1">ATCC 38472_TT</strain>
    </source>
</reference>
<accession>A0A8K1CNH4</accession>
<dbReference type="OrthoDB" id="428850at2759"/>
<sequence>MGVATTEEPRHIDVSGVVASLVVKLEHALPRIRGRALANLRFKVREGLVDVATQPPHVVEALARALLRCLDDDTELEVNALHILQELLLHKECNEEARLAFRRQLQRHGAAAVFQRGASNAQPELRSIYDSLLQTLLTTVSGSATPATVPAATSRALHMSSASVSSSSQASSVIKDEHANMASSHASLLARSSTSVELIRPHLDSLAAGGWRFPPVTLASMDEQYLFEFEVKMRLRTTIPELVEMTDTFRRELLRDFPPELFLDRPAIVLCLLQLVQQPLLPPNGDPKELSFGANYFDEVSSESYTWKPSTQATAVHVSALKAIEALLSALRHTFQVSLNPIYHVYTPGREEYDIYLAPLHDNKRFLYPRVVGAGGDEAPTDGFSLGGVAYQLIVGLLPLLQVEYYPRLHLIEIIRQAIDLLPEQGLRGRSDDTAVHPLDVERVSVIFQGLAGVCDQLDDKNTENPEKFATLELLSWRIVEVTHKLLEMNPPSVYKPDATHRDPTSGFIAIPSALWRFVLKTVALKVSLSGDESGAKENEILACLEQFDSSALTTVAAIREAQHESTRLRAFFGITKRHDSNSDNAGGVDPSNDDLELALLAVQVIPSLPEEYRITATRAVVNSIRNLLTRDHRGISPEEGSLVQHIVCSSLALAWGESPHAREFSYHVLDCLLDASDHANANDSSDSLRRQRFRGKLIHYMITSELFLQQLLIILAQGDCDSTRNGSRDVYWRWLVVLLESQHDSEPQAFIETSMVPLLQHFAYADPVAIGVPSSFRSVKRTLVHWINRIEQKATIIEKLLLICRCLLHRSSYLRKAAAAGLFDTLSHLTSPQRMEMVSQSAFRNDPFGHFDSSIDSAIRVVENELASFILPQVANSAQNTHVGSSKLLRVSKLRRLLSALKASDASVVESSLQQVELELSTASATEWSILEDAGEVDATVKLIFSGLQELHSSDSEKRKLCGPLLSVLRMVLNNSAEWRERVRRSAAHLTALLPFVFDQSTVVRAAMYFILLSLTCTVEMFASSHEESRRARVPMEMASTFGLFSERWPLYGVETCSLSILAKRSDSSRPSAHVPTQLKDQAQKLSLGEISALAWNRVVRATSYRSFLDVLYQLLAMSISSRRIRRHVIDHYAHDLIKYLQTPPTSAKDEVVLASLLSLLNVVLVDMDRSQLLEVVRLVTRSVLPLLRSGRRSKGNMHSSVLATQLVRLLLHLSESRLSDVVEALVMDSQVLSLLTETLISSATSDALLNSLSMELLLRVVRLYSSRGSLSEDQTSKIQSIIPPLLTHVCRHRVPVCDNSAVEPYLGSVLAAWQLQEGENDGYRSLVELLSLRRAMESYKAHCSRYLAISIDDTIWFRSILTPALHTIVEVARLIQKLLNQVSGLVPFLTKNTVIIPHLVELTVDLAYSLEGIQPQHIDTLQHKLHYVALEEVAKLFSILLAAQGSSSKTVVLSVQPEARLEFSRVTSALMAPSHPTRFQLSFARLVSVVMCNGFFDSSSPSPTSTPLAVVSLALNLWTIYKHAAETQPMTPVVLTEAANQDEVSMQNVERAAIALQVVLARSPAARQEMVRRRCVQTLVSSIRNSFVAMRMSGGFGTKSNRQHEAFQLELCRAVELHCQVLSGLVYDDQDGQKAASAEDLVGVLSANWALMRMAFRRGSRVMCMALRVIQNYLSGSDAAKASLASVSVKVARKGTEVEKSLLTLIVQQTFPSAAVGPTAPAIDPLWRSLGCSILKTALLNLECLLSATKNGLISKFLGLAIEKCQAKVKKPTREGASDDAEDQFLADLLGVLASVASSDEGNQVIMQARELRELVADILTLSGPSSCSQVAITGTLFLRNMTLSKFAKTHFSVWEATLDQLITTMQHQDAIILHDHLSTALWALVFDNQRAQTILSSKPAFMNGLRNLQHTWRLRSAGSDDASLEVYANIERIMQLLTTADPAK</sequence>
<dbReference type="GO" id="GO:0005813">
    <property type="term" value="C:centrosome"/>
    <property type="evidence" value="ECO:0007669"/>
    <property type="project" value="InterPro"/>
</dbReference>
<dbReference type="GO" id="GO:0044782">
    <property type="term" value="P:cilium organization"/>
    <property type="evidence" value="ECO:0007669"/>
    <property type="project" value="InterPro"/>
</dbReference>
<comment type="caution">
    <text evidence="1">The sequence shown here is derived from an EMBL/GenBank/DDBJ whole genome shotgun (WGS) entry which is preliminary data.</text>
</comment>
<dbReference type="Proteomes" id="UP000794436">
    <property type="component" value="Unassembled WGS sequence"/>
</dbReference>
<organism evidence="1 2">
    <name type="scientific">Pythium oligandrum</name>
    <name type="common">Mycoparasitic fungus</name>
    <dbReference type="NCBI Taxonomy" id="41045"/>
    <lineage>
        <taxon>Eukaryota</taxon>
        <taxon>Sar</taxon>
        <taxon>Stramenopiles</taxon>
        <taxon>Oomycota</taxon>
        <taxon>Peronosporomycetes</taxon>
        <taxon>Pythiales</taxon>
        <taxon>Pythiaceae</taxon>
        <taxon>Pythium</taxon>
    </lineage>
</organism>
<name>A0A8K1CNH4_PYTOL</name>
<dbReference type="InterPro" id="IPR030791">
    <property type="entry name" value="Rotatin"/>
</dbReference>
<dbReference type="PANTHER" id="PTHR31691">
    <property type="entry name" value="ROTATIN"/>
    <property type="match status" value="1"/>
</dbReference>
<gene>
    <name evidence="1" type="ORF">Poli38472_003605</name>
</gene>
<dbReference type="GO" id="GO:0036064">
    <property type="term" value="C:ciliary basal body"/>
    <property type="evidence" value="ECO:0007669"/>
    <property type="project" value="InterPro"/>
</dbReference>
<dbReference type="EMBL" id="SPLM01000036">
    <property type="protein sequence ID" value="TMW65840.1"/>
    <property type="molecule type" value="Genomic_DNA"/>
</dbReference>
<dbReference type="PANTHER" id="PTHR31691:SF1">
    <property type="entry name" value="ROTATIN"/>
    <property type="match status" value="1"/>
</dbReference>
<evidence type="ECO:0008006" key="3">
    <source>
        <dbReference type="Google" id="ProtNLM"/>
    </source>
</evidence>
<evidence type="ECO:0000313" key="1">
    <source>
        <dbReference type="EMBL" id="TMW65840.1"/>
    </source>
</evidence>
<evidence type="ECO:0000313" key="2">
    <source>
        <dbReference type="Proteomes" id="UP000794436"/>
    </source>
</evidence>
<keyword evidence="2" id="KW-1185">Reference proteome</keyword>
<proteinExistence type="predicted"/>